<evidence type="ECO:0000313" key="3">
    <source>
        <dbReference type="Proteomes" id="UP001524547"/>
    </source>
</evidence>
<feature type="non-terminal residue" evidence="2">
    <location>
        <position position="79"/>
    </location>
</feature>
<dbReference type="InterPro" id="IPR013783">
    <property type="entry name" value="Ig-like_fold"/>
</dbReference>
<accession>A0ABT1W1S8</accession>
<evidence type="ECO:0000259" key="1">
    <source>
        <dbReference type="Pfam" id="PF19077"/>
    </source>
</evidence>
<dbReference type="Gene3D" id="2.60.40.10">
    <property type="entry name" value="Immunoglobulins"/>
    <property type="match status" value="1"/>
</dbReference>
<dbReference type="EMBL" id="JAMZEJ010000024">
    <property type="protein sequence ID" value="MCQ8242553.1"/>
    <property type="molecule type" value="Genomic_DNA"/>
</dbReference>
<dbReference type="RefSeq" id="WP_422921318.1">
    <property type="nucleotide sequence ID" value="NZ_JAMZEJ010000024.1"/>
</dbReference>
<evidence type="ECO:0000313" key="2">
    <source>
        <dbReference type="EMBL" id="MCQ8242553.1"/>
    </source>
</evidence>
<gene>
    <name evidence="2" type="ORF">NFI88_17190</name>
</gene>
<reference evidence="2 3" key="1">
    <citation type="submission" date="2022-06" db="EMBL/GenBank/DDBJ databases">
        <title>Rhizosaccharibacter gen. nov. sp. nov. KSS12, endophytic bacteria isolated from sugarcane.</title>
        <authorList>
            <person name="Pitiwittayakul N."/>
        </authorList>
    </citation>
    <scope>NUCLEOTIDE SEQUENCE [LARGE SCALE GENOMIC DNA]</scope>
    <source>
        <strain evidence="2 3">KSS12</strain>
    </source>
</reference>
<keyword evidence="3" id="KW-1185">Reference proteome</keyword>
<protein>
    <submittedName>
        <fullName evidence="2">Ig-like domain-containing protein</fullName>
    </submittedName>
</protein>
<dbReference type="InterPro" id="IPR044016">
    <property type="entry name" value="Big_13"/>
</dbReference>
<feature type="domain" description="Bacterial Ig-like" evidence="1">
    <location>
        <begin position="8"/>
        <end position="73"/>
    </location>
</feature>
<name>A0ABT1W1S8_9PROT</name>
<organism evidence="2 3">
    <name type="scientific">Rhizosaccharibacter radicis</name>
    <dbReference type="NCBI Taxonomy" id="2782605"/>
    <lineage>
        <taxon>Bacteria</taxon>
        <taxon>Pseudomonadati</taxon>
        <taxon>Pseudomonadota</taxon>
        <taxon>Alphaproteobacteria</taxon>
        <taxon>Acetobacterales</taxon>
        <taxon>Acetobacteraceae</taxon>
        <taxon>Rhizosaccharibacter</taxon>
    </lineage>
</organism>
<dbReference type="Pfam" id="PF19077">
    <property type="entry name" value="Big_13"/>
    <property type="match status" value="1"/>
</dbReference>
<proteinExistence type="predicted"/>
<feature type="non-terminal residue" evidence="2">
    <location>
        <position position="1"/>
    </location>
</feature>
<dbReference type="Proteomes" id="UP001524547">
    <property type="component" value="Unassembled WGS sequence"/>
</dbReference>
<comment type="caution">
    <text evidence="2">The sequence shown here is derived from an EMBL/GenBank/DDBJ whole genome shotgun (WGS) entry which is preliminary data.</text>
</comment>
<sequence>PSFSKVGMPAITGLAEAGATVKIYTLINGIQTQIGTSLVGPDGTWAIVPASVLNDGKYNISAIQTSRAGISSIASSPQA</sequence>